<reference evidence="2" key="1">
    <citation type="submission" date="2022-11" db="UniProtKB">
        <authorList>
            <consortium name="WormBaseParasite"/>
        </authorList>
    </citation>
    <scope>IDENTIFICATION</scope>
</reference>
<dbReference type="WBParaSite" id="JU765_v2.g16206.t1">
    <property type="protein sequence ID" value="JU765_v2.g16206.t1"/>
    <property type="gene ID" value="JU765_v2.g16206"/>
</dbReference>
<evidence type="ECO:0000313" key="2">
    <source>
        <dbReference type="WBParaSite" id="JU765_v2.g16206.t1"/>
    </source>
</evidence>
<evidence type="ECO:0000313" key="1">
    <source>
        <dbReference type="Proteomes" id="UP000887576"/>
    </source>
</evidence>
<name>A0AC34QGU6_9BILA</name>
<sequence length="90" mass="10461">MGLPEITCNPDTIEMKFKTKKRFNGKIYVQGHYNDPNCRVDYSNGKASEPIKLRHGDCDMNRQRMANSTTCITIFNRFGYQFSSSFCYQT</sequence>
<organism evidence="1 2">
    <name type="scientific">Panagrolaimus sp. JU765</name>
    <dbReference type="NCBI Taxonomy" id="591449"/>
    <lineage>
        <taxon>Eukaryota</taxon>
        <taxon>Metazoa</taxon>
        <taxon>Ecdysozoa</taxon>
        <taxon>Nematoda</taxon>
        <taxon>Chromadorea</taxon>
        <taxon>Rhabditida</taxon>
        <taxon>Tylenchina</taxon>
        <taxon>Panagrolaimomorpha</taxon>
        <taxon>Panagrolaimoidea</taxon>
        <taxon>Panagrolaimidae</taxon>
        <taxon>Panagrolaimus</taxon>
    </lineage>
</organism>
<accession>A0AC34QGU6</accession>
<proteinExistence type="predicted"/>
<protein>
    <submittedName>
        <fullName evidence="2">ZP domain-containing protein</fullName>
    </submittedName>
</protein>
<dbReference type="Proteomes" id="UP000887576">
    <property type="component" value="Unplaced"/>
</dbReference>